<gene>
    <name evidence="1" type="ORF">CSC3H3_17165</name>
</gene>
<name>A0ABM6QCJ6_9PROT</name>
<evidence type="ECO:0000313" key="2">
    <source>
        <dbReference type="Proteomes" id="UP000233458"/>
    </source>
</evidence>
<accession>A0ABM6QCJ6</accession>
<reference evidence="1 2" key="1">
    <citation type="submission" date="2017-10" db="EMBL/GenBank/DDBJ databases">
        <title>Biodiversity and function of Thalassospira species in the particle-attached aromatic-hydrocarbon-degrading consortia from the surface seawater of the China South Sea.</title>
        <authorList>
            <person name="Dong C."/>
            <person name="Liu R."/>
            <person name="Shao Z."/>
        </authorList>
    </citation>
    <scope>NUCLEOTIDE SEQUENCE [LARGE SCALE GENOMIC DNA]</scope>
    <source>
        <strain evidence="1 2">CSC3H3</strain>
    </source>
</reference>
<dbReference type="RefSeq" id="WP_101285617.1">
    <property type="nucleotide sequence ID" value="NZ_CP024199.1"/>
</dbReference>
<evidence type="ECO:0008006" key="3">
    <source>
        <dbReference type="Google" id="ProtNLM"/>
    </source>
</evidence>
<proteinExistence type="predicted"/>
<evidence type="ECO:0000313" key="1">
    <source>
        <dbReference type="EMBL" id="AUG54252.1"/>
    </source>
</evidence>
<organism evidence="1 2">
    <name type="scientific">Thalassospira marina</name>
    <dbReference type="NCBI Taxonomy" id="2048283"/>
    <lineage>
        <taxon>Bacteria</taxon>
        <taxon>Pseudomonadati</taxon>
        <taxon>Pseudomonadota</taxon>
        <taxon>Alphaproteobacteria</taxon>
        <taxon>Rhodospirillales</taxon>
        <taxon>Thalassospiraceae</taxon>
        <taxon>Thalassospira</taxon>
    </lineage>
</organism>
<dbReference type="PANTHER" id="PTHR39431:SF1">
    <property type="entry name" value="FRPA_C-RELATED PROTEIN"/>
    <property type="match status" value="1"/>
</dbReference>
<dbReference type="PANTHER" id="PTHR39431">
    <property type="entry name" value="FRPA/C-RELATED PROTEIN"/>
    <property type="match status" value="1"/>
</dbReference>
<sequence length="359" mass="36683">MVSLGMNSAAQGRASALLSTQQAGNGGSASLQASASTRSQSAISINATTNGATSAARTAQGAAGNASTTSVGASASSQISQQLHLTVNGGDVVNDASRRMNRDALIVFAMLGVPPEQARKMAEDLSGTADAVVNHQGFNAALRNAGQGTGGFSLVASSVELQVSQTDIQASSSNGGVTRISVSDFQMRVSQIRMEIGNVTQQDPLILDLDGNGIDITSLRDGAVFDLDGNGTKDRVAWVAGNDALLALDKNKNGQIDDGTELFGDQNGAKDGFAELATYDDNSDGTIDAQDKVFSSLILLHADGSQSSLSDEGIASIRVSAITPLSERLVGGTLAAEGEFVRDDGSVGKTGEVLLDMQA</sequence>
<dbReference type="EMBL" id="CP024199">
    <property type="protein sequence ID" value="AUG54252.1"/>
    <property type="molecule type" value="Genomic_DNA"/>
</dbReference>
<protein>
    <recommendedName>
        <fullName evidence="3">Calcium-binding protein</fullName>
    </recommendedName>
</protein>
<dbReference type="Proteomes" id="UP000233458">
    <property type="component" value="Chromosome"/>
</dbReference>
<keyword evidence="2" id="KW-1185">Reference proteome</keyword>